<feature type="compositionally biased region" description="Polar residues" evidence="1">
    <location>
        <begin position="15"/>
        <end position="26"/>
    </location>
</feature>
<dbReference type="Proteomes" id="UP000007110">
    <property type="component" value="Unassembled WGS sequence"/>
</dbReference>
<evidence type="ECO:0000313" key="4">
    <source>
        <dbReference type="Proteomes" id="UP000007110"/>
    </source>
</evidence>
<accession>A0A7M7NTB8</accession>
<dbReference type="InParanoid" id="A0A7M7NTB8"/>
<evidence type="ECO:0000256" key="2">
    <source>
        <dbReference type="SAM" id="Phobius"/>
    </source>
</evidence>
<dbReference type="AlphaFoldDB" id="A0A7M7NTB8"/>
<keyword evidence="4" id="KW-1185">Reference proteome</keyword>
<organism evidence="3 4">
    <name type="scientific">Strongylocentrotus purpuratus</name>
    <name type="common">Purple sea urchin</name>
    <dbReference type="NCBI Taxonomy" id="7668"/>
    <lineage>
        <taxon>Eukaryota</taxon>
        <taxon>Metazoa</taxon>
        <taxon>Echinodermata</taxon>
        <taxon>Eleutherozoa</taxon>
        <taxon>Echinozoa</taxon>
        <taxon>Echinoidea</taxon>
        <taxon>Euechinoidea</taxon>
        <taxon>Echinacea</taxon>
        <taxon>Camarodonta</taxon>
        <taxon>Echinidea</taxon>
        <taxon>Strongylocentrotidae</taxon>
        <taxon>Strongylocentrotus</taxon>
    </lineage>
</organism>
<dbReference type="OrthoDB" id="58903at2759"/>
<dbReference type="KEGG" id="spu:100887859"/>
<dbReference type="OMA" id="KESGWFV"/>
<dbReference type="RefSeq" id="XP_030841329.1">
    <property type="nucleotide sequence ID" value="XM_030985469.1"/>
</dbReference>
<feature type="region of interest" description="Disordered" evidence="1">
    <location>
        <begin position="1"/>
        <end position="28"/>
    </location>
</feature>
<reference evidence="4" key="1">
    <citation type="submission" date="2015-02" db="EMBL/GenBank/DDBJ databases">
        <title>Genome sequencing for Strongylocentrotus purpuratus.</title>
        <authorList>
            <person name="Murali S."/>
            <person name="Liu Y."/>
            <person name="Vee V."/>
            <person name="English A."/>
            <person name="Wang M."/>
            <person name="Skinner E."/>
            <person name="Han Y."/>
            <person name="Muzny D.M."/>
            <person name="Worley K.C."/>
            <person name="Gibbs R.A."/>
        </authorList>
    </citation>
    <scope>NUCLEOTIDE SEQUENCE</scope>
</reference>
<protein>
    <recommendedName>
        <fullName evidence="5">Transmembrane protein</fullName>
    </recommendedName>
</protein>
<dbReference type="PANTHER" id="PTHR31134">
    <property type="entry name" value="TRANSMEMBRANE PROTEIN 128"/>
    <property type="match status" value="1"/>
</dbReference>
<proteinExistence type="predicted"/>
<feature type="transmembrane region" description="Helical" evidence="2">
    <location>
        <begin position="83"/>
        <end position="103"/>
    </location>
</feature>
<feature type="transmembrane region" description="Helical" evidence="2">
    <location>
        <begin position="149"/>
        <end position="169"/>
    </location>
</feature>
<name>A0A7M7NTB8_STRPU</name>
<evidence type="ECO:0000256" key="1">
    <source>
        <dbReference type="SAM" id="MobiDB-lite"/>
    </source>
</evidence>
<dbReference type="Pfam" id="PF20479">
    <property type="entry name" value="TMEM128"/>
    <property type="match status" value="1"/>
</dbReference>
<keyword evidence="2" id="KW-0812">Transmembrane</keyword>
<feature type="transmembrane region" description="Helical" evidence="2">
    <location>
        <begin position="115"/>
        <end position="137"/>
    </location>
</feature>
<dbReference type="PANTHER" id="PTHR31134:SF1">
    <property type="entry name" value="TRANSMEMBRANE PROTEIN 128"/>
    <property type="match status" value="1"/>
</dbReference>
<dbReference type="InterPro" id="IPR033579">
    <property type="entry name" value="TMEM128"/>
</dbReference>
<keyword evidence="2" id="KW-1133">Transmembrane helix</keyword>
<dbReference type="EnsemblMetazoa" id="XM_030985469">
    <property type="protein sequence ID" value="XP_030841329"/>
    <property type="gene ID" value="LOC100887859"/>
</dbReference>
<dbReference type="GeneID" id="100887859"/>
<feature type="transmembrane region" description="Helical" evidence="2">
    <location>
        <begin position="175"/>
        <end position="195"/>
    </location>
</feature>
<sequence length="205" mass="23511">MEEQLEHVSEPLKPTETQTQNVNSTENEYDLRRRRIAKVFMDAYGGDILKYRKMDPKKLEEMQKKRDEEEEARVTSPYNIQTVFWILASIAIFKLTDFVPAMFYDSAVKKTWLYIGAGFIGINMAIALYLIIVCSWIRKITDWEKHSPSAVPIATCSFVSGTLCINIALWPVYGFLTPVLLFTLFMGFIVIVSLLPNSIRQGVVI</sequence>
<reference evidence="3" key="2">
    <citation type="submission" date="2021-01" db="UniProtKB">
        <authorList>
            <consortium name="EnsemblMetazoa"/>
        </authorList>
    </citation>
    <scope>IDENTIFICATION</scope>
</reference>
<keyword evidence="2" id="KW-0472">Membrane</keyword>
<evidence type="ECO:0008006" key="5">
    <source>
        <dbReference type="Google" id="ProtNLM"/>
    </source>
</evidence>
<evidence type="ECO:0000313" key="3">
    <source>
        <dbReference type="EnsemblMetazoa" id="XP_030841329"/>
    </source>
</evidence>
<feature type="compositionally biased region" description="Basic and acidic residues" evidence="1">
    <location>
        <begin position="1"/>
        <end position="10"/>
    </location>
</feature>